<organism evidence="5">
    <name type="scientific">hydrothermal vent metagenome</name>
    <dbReference type="NCBI Taxonomy" id="652676"/>
    <lineage>
        <taxon>unclassified sequences</taxon>
        <taxon>metagenomes</taxon>
        <taxon>ecological metagenomes</taxon>
    </lineage>
</organism>
<protein>
    <recommendedName>
        <fullName evidence="6">ATP/GTP-binding protein</fullName>
    </recommendedName>
</protein>
<evidence type="ECO:0000256" key="3">
    <source>
        <dbReference type="ARBA" id="ARBA00022801"/>
    </source>
</evidence>
<dbReference type="EMBL" id="UOFQ01000098">
    <property type="protein sequence ID" value="VAW88466.1"/>
    <property type="molecule type" value="Genomic_DNA"/>
</dbReference>
<evidence type="ECO:0000313" key="5">
    <source>
        <dbReference type="EMBL" id="VAW88466.1"/>
    </source>
</evidence>
<dbReference type="AlphaFoldDB" id="A0A3B1A6E1"/>
<evidence type="ECO:0008006" key="6">
    <source>
        <dbReference type="Google" id="ProtNLM"/>
    </source>
</evidence>
<keyword evidence="3" id="KW-0378">Hydrolase</keyword>
<dbReference type="InterPro" id="IPR027417">
    <property type="entry name" value="P-loop_NTPase"/>
</dbReference>
<dbReference type="SUPFAM" id="SSF52540">
    <property type="entry name" value="P-loop containing nucleoside triphosphate hydrolases"/>
    <property type="match status" value="1"/>
</dbReference>
<dbReference type="CDD" id="cd00882">
    <property type="entry name" value="Ras_like_GTPase"/>
    <property type="match status" value="1"/>
</dbReference>
<dbReference type="GO" id="GO:0016787">
    <property type="term" value="F:hydrolase activity"/>
    <property type="evidence" value="ECO:0007669"/>
    <property type="project" value="UniProtKB-KW"/>
</dbReference>
<gene>
    <name evidence="5" type="ORF">MNBD_GAMMA17-509</name>
</gene>
<comment type="similarity">
    <text evidence="1">Belongs to the GPN-loop GTPase family.</text>
</comment>
<dbReference type="InterPro" id="IPR004130">
    <property type="entry name" value="Gpn"/>
</dbReference>
<keyword evidence="4" id="KW-0342">GTP-binding</keyword>
<dbReference type="GO" id="GO:0005525">
    <property type="term" value="F:GTP binding"/>
    <property type="evidence" value="ECO:0007669"/>
    <property type="project" value="UniProtKB-KW"/>
</dbReference>
<dbReference type="InterPro" id="IPR052705">
    <property type="entry name" value="Gliding_Motility_GTPase"/>
</dbReference>
<dbReference type="PANTHER" id="PTHR42708:SF1">
    <property type="entry name" value="GLIDING MOTILITY PROTEIN MGLA"/>
    <property type="match status" value="1"/>
</dbReference>
<evidence type="ECO:0000256" key="2">
    <source>
        <dbReference type="ARBA" id="ARBA00022741"/>
    </source>
</evidence>
<evidence type="ECO:0000256" key="4">
    <source>
        <dbReference type="ARBA" id="ARBA00023134"/>
    </source>
</evidence>
<keyword evidence="2" id="KW-0547">Nucleotide-binding</keyword>
<dbReference type="Gene3D" id="3.40.50.300">
    <property type="entry name" value="P-loop containing nucleotide triphosphate hydrolases"/>
    <property type="match status" value="1"/>
</dbReference>
<name>A0A3B1A6E1_9ZZZZ</name>
<dbReference type="PANTHER" id="PTHR42708">
    <property type="entry name" value="ATP/GTP-BINDING PROTEIN-RELATED"/>
    <property type="match status" value="1"/>
</dbReference>
<accession>A0A3B1A6E1</accession>
<reference evidence="5" key="1">
    <citation type="submission" date="2018-06" db="EMBL/GenBank/DDBJ databases">
        <authorList>
            <person name="Zhirakovskaya E."/>
        </authorList>
    </citation>
    <scope>NUCLEOTIDE SEQUENCE</scope>
</reference>
<proteinExistence type="inferred from homology"/>
<evidence type="ECO:0000256" key="1">
    <source>
        <dbReference type="ARBA" id="ARBA00005290"/>
    </source>
</evidence>
<sequence>MHIGEHKIVFTGPVGAGKTAAITCLSDAPVIGTDVAATDETLDKKDLTTVAMDYGYIELEDGEFIHLYGTPGQDRFNFMWDILCQGGMGLILLVDATSPDPAADCEFYLGAFDNFIQETGAVIGITRADISDNTKYEQVQDVIIEKGYPIPVLEIDARNEDDVKDLVYALMAVL</sequence>
<dbReference type="Pfam" id="PF03029">
    <property type="entry name" value="ATP_bind_1"/>
    <property type="match status" value="1"/>
</dbReference>